<dbReference type="EMBL" id="SOBW01000007">
    <property type="protein sequence ID" value="TDU43621.1"/>
    <property type="molecule type" value="Genomic_DNA"/>
</dbReference>
<keyword evidence="1" id="KW-0732">Signal</keyword>
<evidence type="ECO:0000256" key="1">
    <source>
        <dbReference type="SAM" id="SignalP"/>
    </source>
</evidence>
<name>A0A4R7Q9R4_9FLAO</name>
<dbReference type="AlphaFoldDB" id="A0A4R7Q9R4"/>
<comment type="caution">
    <text evidence="2">The sequence shown here is derived from an EMBL/GenBank/DDBJ whole genome shotgun (WGS) entry which is preliminary data.</text>
</comment>
<reference evidence="2 3" key="1">
    <citation type="submission" date="2019-03" db="EMBL/GenBank/DDBJ databases">
        <title>Genomic Encyclopedia of Archaeal and Bacterial Type Strains, Phase II (KMG-II): from individual species to whole genera.</title>
        <authorList>
            <person name="Goeker M."/>
        </authorList>
    </citation>
    <scope>NUCLEOTIDE SEQUENCE [LARGE SCALE GENOMIC DNA]</scope>
    <source>
        <strain evidence="2 3">DSM 28135</strain>
    </source>
</reference>
<protein>
    <submittedName>
        <fullName evidence="2">Uncharacterized protein</fullName>
    </submittedName>
</protein>
<feature type="chain" id="PRO_5020611581" evidence="1">
    <location>
        <begin position="21"/>
        <end position="130"/>
    </location>
</feature>
<sequence>MKTLLIFLISSLFLVLSATRCDHQDNLNCDEKRQTLNEMKLTIQNLADTSVCSEEFECRSLALGSKPCGGPWSYLVYSTSIDTLKLTKLVAAYNQFEKTMNTECGLMSDCAMVMPPQQLQCKNNTCIAIY</sequence>
<gene>
    <name evidence="2" type="ORF">BXY82_1036</name>
</gene>
<keyword evidence="3" id="KW-1185">Reference proteome</keyword>
<proteinExistence type="predicted"/>
<accession>A0A4R7Q9R4</accession>
<dbReference type="RefSeq" id="WP_166643249.1">
    <property type="nucleotide sequence ID" value="NZ_SOBW01000007.1"/>
</dbReference>
<organism evidence="2 3">
    <name type="scientific">Gelidibacter sediminis</name>
    <dbReference type="NCBI Taxonomy" id="1608710"/>
    <lineage>
        <taxon>Bacteria</taxon>
        <taxon>Pseudomonadati</taxon>
        <taxon>Bacteroidota</taxon>
        <taxon>Flavobacteriia</taxon>
        <taxon>Flavobacteriales</taxon>
        <taxon>Flavobacteriaceae</taxon>
        <taxon>Gelidibacter</taxon>
    </lineage>
</organism>
<dbReference type="Proteomes" id="UP000294689">
    <property type="component" value="Unassembled WGS sequence"/>
</dbReference>
<evidence type="ECO:0000313" key="3">
    <source>
        <dbReference type="Proteomes" id="UP000294689"/>
    </source>
</evidence>
<evidence type="ECO:0000313" key="2">
    <source>
        <dbReference type="EMBL" id="TDU43621.1"/>
    </source>
</evidence>
<feature type="signal peptide" evidence="1">
    <location>
        <begin position="1"/>
        <end position="20"/>
    </location>
</feature>